<dbReference type="EMBL" id="LRQB01000027">
    <property type="protein sequence ID" value="KXA21751.1"/>
    <property type="molecule type" value="Genomic_DNA"/>
</dbReference>
<evidence type="ECO:0000313" key="3">
    <source>
        <dbReference type="Proteomes" id="UP000070687"/>
    </source>
</evidence>
<proteinExistence type="predicted"/>
<name>A0A133NZN6_GARVA</name>
<sequence>MPTGGGYVDIDELAYSRSRVVPKLRLICDFGRHILRTFTREKEEERKIMLSKKAIAAFAAGATLVSGLALTVPALADNPSGGTSTTQSNQVTKLENVVFNFKVGDKDHKTTATTLYKKGDKYGTAQDDVNYTAAQIGAGFLAQVQNNLTPAEGNGIVDGIVYPSVINSGENVVTVKINNTLVDDATVITMANFGDYSHFEEVLKKAGKTITPAQKALFNTQRAKVEKAALIAEAERFGLPKSVVDALKDYAKYKDPAAVAKLLEQGKRAAVKQALSRVNGDTVADYKLHPADVSELVGGKGQTPVVPTPAVDPAIEA</sequence>
<dbReference type="AlphaFoldDB" id="A0A133NZN6"/>
<feature type="transmembrane region" description="Helical" evidence="1">
    <location>
        <begin position="54"/>
        <end position="76"/>
    </location>
</feature>
<feature type="non-terminal residue" evidence="2">
    <location>
        <position position="317"/>
    </location>
</feature>
<reference evidence="2 3" key="1">
    <citation type="submission" date="2016-01" db="EMBL/GenBank/DDBJ databases">
        <authorList>
            <person name="Oliw E.H."/>
        </authorList>
    </citation>
    <scope>NUCLEOTIDE SEQUENCE [LARGE SCALE GENOMIC DNA]</scope>
    <source>
        <strain evidence="2 3">PSS_7772B</strain>
    </source>
</reference>
<keyword evidence="1" id="KW-1133">Transmembrane helix</keyword>
<accession>A0A133NZN6</accession>
<evidence type="ECO:0000256" key="1">
    <source>
        <dbReference type="SAM" id="Phobius"/>
    </source>
</evidence>
<keyword evidence="1" id="KW-0812">Transmembrane</keyword>
<comment type="caution">
    <text evidence="2">The sequence shown here is derived from an EMBL/GenBank/DDBJ whole genome shotgun (WGS) entry which is preliminary data.</text>
</comment>
<protein>
    <submittedName>
        <fullName evidence="2">Uncharacterized protein</fullName>
    </submittedName>
</protein>
<gene>
    <name evidence="2" type="ORF">HMPREF3208_00470</name>
</gene>
<organism evidence="2 3">
    <name type="scientific">Gardnerella vaginalis</name>
    <dbReference type="NCBI Taxonomy" id="2702"/>
    <lineage>
        <taxon>Bacteria</taxon>
        <taxon>Bacillati</taxon>
        <taxon>Actinomycetota</taxon>
        <taxon>Actinomycetes</taxon>
        <taxon>Bifidobacteriales</taxon>
        <taxon>Bifidobacteriaceae</taxon>
        <taxon>Gardnerella</taxon>
    </lineage>
</organism>
<dbReference type="Proteomes" id="UP000070687">
    <property type="component" value="Unassembled WGS sequence"/>
</dbReference>
<evidence type="ECO:0000313" key="2">
    <source>
        <dbReference type="EMBL" id="KXA21751.1"/>
    </source>
</evidence>
<keyword evidence="1" id="KW-0472">Membrane</keyword>